<dbReference type="EMBL" id="CP036287">
    <property type="protein sequence ID" value="QDU65177.1"/>
    <property type="molecule type" value="Genomic_DNA"/>
</dbReference>
<name>A0A518BDW6_9BACT</name>
<sequence length="157" mass="17398">MTERLRVGIELNPYEDGSLDPDGWDVGPLVNYRVFDETERRPAMIVGTSSDRIGTPDGRAYYATLSKSLDHWTGLPIAPYVGTAFGEFEDEWELIGGLGIRWAERVTSTHLWDGENLHHLVDYAWDGGWRTGLVLAEQDGDYYAGLTLGLSFGSGGD</sequence>
<gene>
    <name evidence="1" type="ORF">Pla133_02410</name>
</gene>
<dbReference type="Proteomes" id="UP000316921">
    <property type="component" value="Chromosome"/>
</dbReference>
<accession>A0A518BDW6</accession>
<dbReference type="RefSeq" id="WP_145061535.1">
    <property type="nucleotide sequence ID" value="NZ_CP036287.1"/>
</dbReference>
<dbReference type="KEGG" id="pbap:Pla133_02410"/>
<evidence type="ECO:0000313" key="2">
    <source>
        <dbReference type="Proteomes" id="UP000316921"/>
    </source>
</evidence>
<protein>
    <submittedName>
        <fullName evidence="1">Uncharacterized protein</fullName>
    </submittedName>
</protein>
<proteinExistence type="predicted"/>
<dbReference type="AlphaFoldDB" id="A0A518BDW6"/>
<reference evidence="1 2" key="1">
    <citation type="submission" date="2019-02" db="EMBL/GenBank/DDBJ databases">
        <title>Deep-cultivation of Planctomycetes and their phenomic and genomic characterization uncovers novel biology.</title>
        <authorList>
            <person name="Wiegand S."/>
            <person name="Jogler M."/>
            <person name="Boedeker C."/>
            <person name="Pinto D."/>
            <person name="Vollmers J."/>
            <person name="Rivas-Marin E."/>
            <person name="Kohn T."/>
            <person name="Peeters S.H."/>
            <person name="Heuer A."/>
            <person name="Rast P."/>
            <person name="Oberbeckmann S."/>
            <person name="Bunk B."/>
            <person name="Jeske O."/>
            <person name="Meyerdierks A."/>
            <person name="Storesund J.E."/>
            <person name="Kallscheuer N."/>
            <person name="Luecker S."/>
            <person name="Lage O.M."/>
            <person name="Pohl T."/>
            <person name="Merkel B.J."/>
            <person name="Hornburger P."/>
            <person name="Mueller R.-W."/>
            <person name="Bruemmer F."/>
            <person name="Labrenz M."/>
            <person name="Spormann A.M."/>
            <person name="Op den Camp H."/>
            <person name="Overmann J."/>
            <person name="Amann R."/>
            <person name="Jetten M.S.M."/>
            <person name="Mascher T."/>
            <person name="Medema M.H."/>
            <person name="Devos D.P."/>
            <person name="Kaster A.-K."/>
            <person name="Ovreas L."/>
            <person name="Rohde M."/>
            <person name="Galperin M.Y."/>
            <person name="Jogler C."/>
        </authorList>
    </citation>
    <scope>NUCLEOTIDE SEQUENCE [LARGE SCALE GENOMIC DNA]</scope>
    <source>
        <strain evidence="1 2">Pla133</strain>
    </source>
</reference>
<evidence type="ECO:0000313" key="1">
    <source>
        <dbReference type="EMBL" id="QDU65177.1"/>
    </source>
</evidence>
<organism evidence="1 2">
    <name type="scientific">Engelhardtia mirabilis</name>
    <dbReference type="NCBI Taxonomy" id="2528011"/>
    <lineage>
        <taxon>Bacteria</taxon>
        <taxon>Pseudomonadati</taxon>
        <taxon>Planctomycetota</taxon>
        <taxon>Planctomycetia</taxon>
        <taxon>Planctomycetia incertae sedis</taxon>
        <taxon>Engelhardtia</taxon>
    </lineage>
</organism>
<keyword evidence="2" id="KW-1185">Reference proteome</keyword>